<protein>
    <recommendedName>
        <fullName evidence="2">NIPSNAP domain-containing protein</fullName>
    </recommendedName>
</protein>
<dbReference type="Pfam" id="PF07978">
    <property type="entry name" value="NIPSNAP"/>
    <property type="match status" value="1"/>
</dbReference>
<dbReference type="OrthoDB" id="9809695at2"/>
<gene>
    <name evidence="3" type="ORF">C5E45_19885</name>
</gene>
<dbReference type="InterPro" id="IPR012577">
    <property type="entry name" value="NIPSNAP"/>
</dbReference>
<dbReference type="Gene3D" id="3.30.70.100">
    <property type="match status" value="1"/>
</dbReference>
<evidence type="ECO:0000313" key="3">
    <source>
        <dbReference type="EMBL" id="PPJ36669.1"/>
    </source>
</evidence>
<sequence length="153" mass="17297">MTNPIRGPGLRRLHANPHAATSVRRPAPYPAVAAIDRDRTMSDRRQYEIRRYRATPGQMGALLQRFRTHTAAILDRHMIRSVGYWVEHDDPDVLVYLVVHDGDPATNWSGFYADRDWIRAKEESEKAAGCALTTEVRTTMLSPVTGLPPFDSV</sequence>
<feature type="region of interest" description="Disordered" evidence="1">
    <location>
        <begin position="1"/>
        <end position="23"/>
    </location>
</feature>
<evidence type="ECO:0000313" key="4">
    <source>
        <dbReference type="Proteomes" id="UP000239874"/>
    </source>
</evidence>
<evidence type="ECO:0000256" key="1">
    <source>
        <dbReference type="SAM" id="MobiDB-lite"/>
    </source>
</evidence>
<dbReference type="EMBL" id="PSZC01000013">
    <property type="protein sequence ID" value="PPJ36669.1"/>
    <property type="molecule type" value="Genomic_DNA"/>
</dbReference>
<dbReference type="RefSeq" id="WP_104377086.1">
    <property type="nucleotide sequence ID" value="NZ_PSZE01000015.1"/>
</dbReference>
<proteinExistence type="predicted"/>
<organism evidence="3 4">
    <name type="scientific">Nocardia nova</name>
    <dbReference type="NCBI Taxonomy" id="37330"/>
    <lineage>
        <taxon>Bacteria</taxon>
        <taxon>Bacillati</taxon>
        <taxon>Actinomycetota</taxon>
        <taxon>Actinomycetes</taxon>
        <taxon>Mycobacteriales</taxon>
        <taxon>Nocardiaceae</taxon>
        <taxon>Nocardia</taxon>
    </lineage>
</organism>
<evidence type="ECO:0000259" key="2">
    <source>
        <dbReference type="Pfam" id="PF07978"/>
    </source>
</evidence>
<dbReference type="AlphaFoldDB" id="A0A2S6AN84"/>
<name>A0A2S6AN84_9NOCA</name>
<dbReference type="InterPro" id="IPR011008">
    <property type="entry name" value="Dimeric_a/b-barrel"/>
</dbReference>
<accession>A0A2S6AN84</accession>
<reference evidence="3 4" key="1">
    <citation type="submission" date="2018-02" db="EMBL/GenBank/DDBJ databases">
        <title>8 Nocardia nova and 1 Nocardia cyriacigeorgica strain used for evolution to TMP-SMX.</title>
        <authorList>
            <person name="Mehta H."/>
            <person name="Weng J."/>
            <person name="Shamoo Y."/>
        </authorList>
    </citation>
    <scope>NUCLEOTIDE SEQUENCE [LARGE SCALE GENOMIC DNA]</scope>
    <source>
        <strain evidence="3 4">MDA3139</strain>
    </source>
</reference>
<feature type="domain" description="NIPSNAP" evidence="2">
    <location>
        <begin position="47"/>
        <end position="91"/>
    </location>
</feature>
<dbReference type="Proteomes" id="UP000239874">
    <property type="component" value="Unassembled WGS sequence"/>
</dbReference>
<comment type="caution">
    <text evidence="3">The sequence shown here is derived from an EMBL/GenBank/DDBJ whole genome shotgun (WGS) entry which is preliminary data.</text>
</comment>
<dbReference type="SUPFAM" id="SSF54909">
    <property type="entry name" value="Dimeric alpha+beta barrel"/>
    <property type="match status" value="1"/>
</dbReference>